<comment type="caution">
    <text evidence="1">The sequence shown here is derived from an EMBL/GenBank/DDBJ whole genome shotgun (WGS) entry which is preliminary data.</text>
</comment>
<keyword evidence="2" id="KW-1185">Reference proteome</keyword>
<reference evidence="1 2" key="1">
    <citation type="journal article" date="2021" name="Front. Genet.">
        <title>Chromosome-Level Genome Assembly Reveals Significant Gene Expansion in the Toll and IMD Signaling Pathways of Dendrolimus kikuchii.</title>
        <authorList>
            <person name="Zhou J."/>
            <person name="Wu P."/>
            <person name="Xiong Z."/>
            <person name="Liu N."/>
            <person name="Zhao N."/>
            <person name="Ji M."/>
            <person name="Qiu Y."/>
            <person name="Yang B."/>
        </authorList>
    </citation>
    <scope>NUCLEOTIDE SEQUENCE [LARGE SCALE GENOMIC DNA]</scope>
    <source>
        <strain evidence="1">Ann1</strain>
    </source>
</reference>
<dbReference type="EMBL" id="CM034407">
    <property type="protein sequence ID" value="KAJ0172445.1"/>
    <property type="molecule type" value="Genomic_DNA"/>
</dbReference>
<accession>A0ACC1CLH2</accession>
<name>A0ACC1CLH2_9NEOP</name>
<dbReference type="Proteomes" id="UP000824533">
    <property type="component" value="Linkage Group LG21"/>
</dbReference>
<protein>
    <submittedName>
        <fullName evidence="1">Uncharacterized protein</fullName>
    </submittedName>
</protein>
<evidence type="ECO:0000313" key="2">
    <source>
        <dbReference type="Proteomes" id="UP000824533"/>
    </source>
</evidence>
<evidence type="ECO:0000313" key="1">
    <source>
        <dbReference type="EMBL" id="KAJ0172445.1"/>
    </source>
</evidence>
<proteinExistence type="predicted"/>
<sequence>MGLFVVAGDLVGADVDVVVIVSAVDVEADVGFKYVLFRLLGGEYFKVPRVAPPGVLSSFYSRVQLAFTRMTTGPSTDRQDTCVGSWFPTAGPVSARGLCAVLAPRGCVRSSVRVRSTR</sequence>
<organism evidence="1 2">
    <name type="scientific">Dendrolimus kikuchii</name>
    <dbReference type="NCBI Taxonomy" id="765133"/>
    <lineage>
        <taxon>Eukaryota</taxon>
        <taxon>Metazoa</taxon>
        <taxon>Ecdysozoa</taxon>
        <taxon>Arthropoda</taxon>
        <taxon>Hexapoda</taxon>
        <taxon>Insecta</taxon>
        <taxon>Pterygota</taxon>
        <taxon>Neoptera</taxon>
        <taxon>Endopterygota</taxon>
        <taxon>Lepidoptera</taxon>
        <taxon>Glossata</taxon>
        <taxon>Ditrysia</taxon>
        <taxon>Bombycoidea</taxon>
        <taxon>Lasiocampidae</taxon>
        <taxon>Dendrolimus</taxon>
    </lineage>
</organism>
<gene>
    <name evidence="1" type="ORF">K1T71_011584</name>
</gene>